<evidence type="ECO:0000256" key="8">
    <source>
        <dbReference type="ARBA" id="ARBA00023014"/>
    </source>
</evidence>
<gene>
    <name evidence="10" type="ORF">DWW32_03945</name>
</gene>
<dbReference type="SUPFAM" id="SSF54862">
    <property type="entry name" value="4Fe-4S ferredoxins"/>
    <property type="match status" value="1"/>
</dbReference>
<dbReference type="GO" id="GO:0016491">
    <property type="term" value="F:oxidoreductase activity"/>
    <property type="evidence" value="ECO:0007669"/>
    <property type="project" value="UniProtKB-KW"/>
</dbReference>
<dbReference type="PIRSF" id="PIRSF000371">
    <property type="entry name" value="PFL_act_enz"/>
    <property type="match status" value="1"/>
</dbReference>
<evidence type="ECO:0000313" key="10">
    <source>
        <dbReference type="EMBL" id="RGU92577.1"/>
    </source>
</evidence>
<dbReference type="SFLD" id="SFLDS00029">
    <property type="entry name" value="Radical_SAM"/>
    <property type="match status" value="1"/>
</dbReference>
<dbReference type="AlphaFoldDB" id="A0A395WBV5"/>
<reference evidence="10 11" key="1">
    <citation type="submission" date="2018-08" db="EMBL/GenBank/DDBJ databases">
        <title>A genome reference for cultivated species of the human gut microbiota.</title>
        <authorList>
            <person name="Zou Y."/>
            <person name="Xue W."/>
            <person name="Luo G."/>
        </authorList>
    </citation>
    <scope>NUCLEOTIDE SEQUENCE [LARGE SCALE GENOMIC DNA]</scope>
    <source>
        <strain evidence="10 11">AF15-20</strain>
    </source>
</reference>
<sequence>MKLSQGQVMTTSKGYIFDIKRFATHDGKGIRTTVFFKGCPLRCKWCQNPEGLSYLPQVLYMESKCMHCLSCVHASKQGGVRCVDHKICISRNIKEDWDAICDVCPTLALSMDAKEYTVEKCVHEILKDEIFFKREGGVTFSGGEPFLQSDFLIDLLKVCKEKGIHTAIETSLYTDLENVQKALPYLDQIYCDCKLYDENLHKQYTGVSNEKILKNIAYLLQSNKKAHVIVRTPLIPTMTASFENISSISEFLVSCYEDVHYEILNYNPLAQSKYAYLDMEYCFKENPKMYSSEKMQEFYSCAKQNGIKNLIID</sequence>
<dbReference type="Proteomes" id="UP000265489">
    <property type="component" value="Unassembled WGS sequence"/>
</dbReference>
<evidence type="ECO:0000256" key="1">
    <source>
        <dbReference type="ARBA" id="ARBA00001966"/>
    </source>
</evidence>
<dbReference type="EMBL" id="QRYQ01000005">
    <property type="protein sequence ID" value="RGU92577.1"/>
    <property type="molecule type" value="Genomic_DNA"/>
</dbReference>
<dbReference type="PANTHER" id="PTHR30352:SF4">
    <property type="entry name" value="PYRUVATE FORMATE-LYASE 2-ACTIVATING ENZYME"/>
    <property type="match status" value="1"/>
</dbReference>
<protein>
    <submittedName>
        <fullName evidence="10">Glycyl-radical enzyme activating protein</fullName>
    </submittedName>
</protein>
<keyword evidence="6" id="KW-0560">Oxidoreductase</keyword>
<dbReference type="PROSITE" id="PS51918">
    <property type="entry name" value="RADICAL_SAM"/>
    <property type="match status" value="1"/>
</dbReference>
<dbReference type="Gene3D" id="3.20.20.70">
    <property type="entry name" value="Aldolase class I"/>
    <property type="match status" value="1"/>
</dbReference>
<accession>A0A395WBV5</accession>
<dbReference type="InterPro" id="IPR001989">
    <property type="entry name" value="Radical_activat_CS"/>
</dbReference>
<feature type="domain" description="Radical SAM core" evidence="9">
    <location>
        <begin position="25"/>
        <end position="308"/>
    </location>
</feature>
<keyword evidence="5" id="KW-0479">Metal-binding</keyword>
<dbReference type="SFLD" id="SFLDG01066">
    <property type="entry name" value="organic_radical-activating_enz"/>
    <property type="match status" value="1"/>
</dbReference>
<evidence type="ECO:0000256" key="3">
    <source>
        <dbReference type="ARBA" id="ARBA00022485"/>
    </source>
</evidence>
<dbReference type="SUPFAM" id="SSF102114">
    <property type="entry name" value="Radical SAM enzymes"/>
    <property type="match status" value="1"/>
</dbReference>
<evidence type="ECO:0000259" key="9">
    <source>
        <dbReference type="PROSITE" id="PS51918"/>
    </source>
</evidence>
<dbReference type="Pfam" id="PF04055">
    <property type="entry name" value="Radical_SAM"/>
    <property type="match status" value="1"/>
</dbReference>
<comment type="caution">
    <text evidence="10">The sequence shown here is derived from an EMBL/GenBank/DDBJ whole genome shotgun (WGS) entry which is preliminary data.</text>
</comment>
<comment type="cofactor">
    <cofactor evidence="1">
        <name>[4Fe-4S] cluster</name>
        <dbReference type="ChEBI" id="CHEBI:49883"/>
    </cofactor>
</comment>
<dbReference type="InterPro" id="IPR013785">
    <property type="entry name" value="Aldolase_TIM"/>
</dbReference>
<dbReference type="NCBIfam" id="TIGR02494">
    <property type="entry name" value="PFLE_PFLC"/>
    <property type="match status" value="1"/>
</dbReference>
<dbReference type="InterPro" id="IPR040074">
    <property type="entry name" value="BssD/PflA/YjjW"/>
</dbReference>
<evidence type="ECO:0000256" key="2">
    <source>
        <dbReference type="ARBA" id="ARBA00009777"/>
    </source>
</evidence>
<evidence type="ECO:0000313" key="11">
    <source>
        <dbReference type="Proteomes" id="UP000265489"/>
    </source>
</evidence>
<comment type="similarity">
    <text evidence="2">Belongs to the organic radical-activating enzymes family.</text>
</comment>
<dbReference type="RefSeq" id="WP_118324845.1">
    <property type="nucleotide sequence ID" value="NZ_CATXNH010000090.1"/>
</dbReference>
<evidence type="ECO:0000256" key="7">
    <source>
        <dbReference type="ARBA" id="ARBA00023004"/>
    </source>
</evidence>
<dbReference type="PANTHER" id="PTHR30352">
    <property type="entry name" value="PYRUVATE FORMATE-LYASE-ACTIVATING ENZYME"/>
    <property type="match status" value="1"/>
</dbReference>
<dbReference type="InterPro" id="IPR058240">
    <property type="entry name" value="rSAM_sf"/>
</dbReference>
<dbReference type="GO" id="GO:0046872">
    <property type="term" value="F:metal ion binding"/>
    <property type="evidence" value="ECO:0007669"/>
    <property type="project" value="UniProtKB-KW"/>
</dbReference>
<dbReference type="InterPro" id="IPR007197">
    <property type="entry name" value="rSAM"/>
</dbReference>
<dbReference type="CDD" id="cd01335">
    <property type="entry name" value="Radical_SAM"/>
    <property type="match status" value="1"/>
</dbReference>
<dbReference type="SFLD" id="SFLDG01118">
    <property type="entry name" value="activating_enzymes__group_2"/>
    <property type="match status" value="1"/>
</dbReference>
<dbReference type="InterPro" id="IPR034457">
    <property type="entry name" value="Organic_radical-activating"/>
</dbReference>
<keyword evidence="3" id="KW-0004">4Fe-4S</keyword>
<proteinExistence type="inferred from homology"/>
<organism evidence="10 11">
    <name type="scientific">Holdemanella biformis</name>
    <dbReference type="NCBI Taxonomy" id="1735"/>
    <lineage>
        <taxon>Bacteria</taxon>
        <taxon>Bacillati</taxon>
        <taxon>Bacillota</taxon>
        <taxon>Erysipelotrichia</taxon>
        <taxon>Erysipelotrichales</taxon>
        <taxon>Erysipelotrichaceae</taxon>
        <taxon>Holdemanella</taxon>
    </lineage>
</organism>
<keyword evidence="8" id="KW-0411">Iron-sulfur</keyword>
<keyword evidence="4" id="KW-0949">S-adenosyl-L-methionine</keyword>
<dbReference type="PROSITE" id="PS01087">
    <property type="entry name" value="RADICAL_ACTIVATING"/>
    <property type="match status" value="1"/>
</dbReference>
<dbReference type="InterPro" id="IPR012839">
    <property type="entry name" value="Organic_radical_activase"/>
</dbReference>
<keyword evidence="7" id="KW-0408">Iron</keyword>
<name>A0A395WBV5_9FIRM</name>
<dbReference type="GO" id="GO:0051539">
    <property type="term" value="F:4 iron, 4 sulfur cluster binding"/>
    <property type="evidence" value="ECO:0007669"/>
    <property type="project" value="UniProtKB-KW"/>
</dbReference>
<dbReference type="GeneID" id="66579505"/>
<evidence type="ECO:0000256" key="6">
    <source>
        <dbReference type="ARBA" id="ARBA00023002"/>
    </source>
</evidence>
<evidence type="ECO:0000256" key="5">
    <source>
        <dbReference type="ARBA" id="ARBA00022723"/>
    </source>
</evidence>
<evidence type="ECO:0000256" key="4">
    <source>
        <dbReference type="ARBA" id="ARBA00022691"/>
    </source>
</evidence>